<feature type="compositionally biased region" description="Polar residues" evidence="1">
    <location>
        <begin position="162"/>
        <end position="186"/>
    </location>
</feature>
<dbReference type="EMBL" id="QWIL01000820">
    <property type="protein sequence ID" value="RMY12651.1"/>
    <property type="molecule type" value="Genomic_DNA"/>
</dbReference>
<feature type="compositionally biased region" description="Polar residues" evidence="1">
    <location>
        <begin position="311"/>
        <end position="320"/>
    </location>
</feature>
<proteinExistence type="predicted"/>
<feature type="region of interest" description="Disordered" evidence="1">
    <location>
        <begin position="371"/>
        <end position="396"/>
    </location>
</feature>
<gene>
    <name evidence="3" type="ORF">D0867_07691</name>
    <name evidence="2" type="ORF">D0868_13864</name>
</gene>
<dbReference type="Proteomes" id="UP000282582">
    <property type="component" value="Unassembled WGS sequence"/>
</dbReference>
<accession>A0A3M6XLR1</accession>
<evidence type="ECO:0000313" key="4">
    <source>
        <dbReference type="Proteomes" id="UP000271337"/>
    </source>
</evidence>
<organism evidence="2 5">
    <name type="scientific">Hortaea werneckii</name>
    <name type="common">Black yeast</name>
    <name type="synonym">Cladosporium werneckii</name>
    <dbReference type="NCBI Taxonomy" id="91943"/>
    <lineage>
        <taxon>Eukaryota</taxon>
        <taxon>Fungi</taxon>
        <taxon>Dikarya</taxon>
        <taxon>Ascomycota</taxon>
        <taxon>Pezizomycotina</taxon>
        <taxon>Dothideomycetes</taxon>
        <taxon>Dothideomycetidae</taxon>
        <taxon>Mycosphaerellales</taxon>
        <taxon>Teratosphaeriaceae</taxon>
        <taxon>Hortaea</taxon>
    </lineage>
</organism>
<name>A0A3M6XLR1_HORWE</name>
<feature type="compositionally biased region" description="Basic residues" evidence="1">
    <location>
        <begin position="376"/>
        <end position="386"/>
    </location>
</feature>
<dbReference type="AlphaFoldDB" id="A0A3M6XLR1"/>
<evidence type="ECO:0000313" key="5">
    <source>
        <dbReference type="Proteomes" id="UP000282582"/>
    </source>
</evidence>
<dbReference type="OrthoDB" id="3898400at2759"/>
<feature type="compositionally biased region" description="Low complexity" evidence="1">
    <location>
        <begin position="215"/>
        <end position="228"/>
    </location>
</feature>
<dbReference type="EMBL" id="QWIK01001924">
    <property type="protein sequence ID" value="RMX91659.1"/>
    <property type="molecule type" value="Genomic_DNA"/>
</dbReference>
<evidence type="ECO:0000313" key="3">
    <source>
        <dbReference type="EMBL" id="RMY12651.1"/>
    </source>
</evidence>
<evidence type="ECO:0000313" key="2">
    <source>
        <dbReference type="EMBL" id="RMX91659.1"/>
    </source>
</evidence>
<feature type="region of interest" description="Disordered" evidence="1">
    <location>
        <begin position="301"/>
        <end position="328"/>
    </location>
</feature>
<protein>
    <submittedName>
        <fullName evidence="2">Uncharacterized protein</fullName>
    </submittedName>
</protein>
<evidence type="ECO:0000256" key="1">
    <source>
        <dbReference type="SAM" id="MobiDB-lite"/>
    </source>
</evidence>
<reference evidence="4 5" key="1">
    <citation type="journal article" date="2018" name="BMC Genomics">
        <title>Genomic evidence for intraspecific hybridization in a clonal and extremely halotolerant yeast.</title>
        <authorList>
            <person name="Gostincar C."/>
            <person name="Stajich J.E."/>
            <person name="Zupancic J."/>
            <person name="Zalar P."/>
            <person name="Gunde-Cimerman N."/>
        </authorList>
    </citation>
    <scope>NUCLEOTIDE SEQUENCE [LARGE SCALE GENOMIC DNA]</scope>
    <source>
        <strain evidence="2 5">EXF-6654</strain>
        <strain evidence="3 4">EXF-6669</strain>
    </source>
</reference>
<feature type="region of interest" description="Disordered" evidence="1">
    <location>
        <begin position="158"/>
        <end position="265"/>
    </location>
</feature>
<sequence>MADFTEMRRPPEDFLINPTFAAKERTRSPMAANHASVIPPVEMFSFQPNHKTPEPATAIRKFRDEPLFWQGYASEEEAASPIADDDLSIHSVSNELQYTSRLSSPFPEQLAHTCKRVERQCGKAQAVTVLPAGKARIVNVPKMVDVSAPPRVRRPLVKSMHPSLSSPTQVGSPTSSQGTRNNSPRTSGERSPISTAPSSVVELPKNTKVLRHRPSLPALAAAARAQPATPQMRPSPQHAPDFLNHDPYPTSVVEPPKTPQSPSRRKLHKFSSSLGLNMFNKASKQTDSPDSSIGAELETVKEPEPVMYSARHSQPSTPARTQERRSRMIPRGANERAPVLVLPECPESYDDSLSFPSWPTRRDSEATYVTMNRSTKMPKLHTRRRSVSAAMVTAEA</sequence>
<comment type="caution">
    <text evidence="2">The sequence shown here is derived from an EMBL/GenBank/DDBJ whole genome shotgun (WGS) entry which is preliminary data.</text>
</comment>
<dbReference type="Proteomes" id="UP000271337">
    <property type="component" value="Unassembled WGS sequence"/>
</dbReference>